<proteinExistence type="predicted"/>
<evidence type="ECO:0000313" key="3">
    <source>
        <dbReference type="Proteomes" id="UP001056649"/>
    </source>
</evidence>
<feature type="region of interest" description="Disordered" evidence="1">
    <location>
        <begin position="1"/>
        <end position="31"/>
    </location>
</feature>
<dbReference type="RefSeq" id="WP_006473874.1">
    <property type="nucleotide sequence ID" value="NZ_CP090569.1"/>
</dbReference>
<organism evidence="2 3">
    <name type="scientific">Candidatus Endoriftia persephonae</name>
    <dbReference type="NCBI Taxonomy" id="393765"/>
    <lineage>
        <taxon>Bacteria</taxon>
        <taxon>Pseudomonadati</taxon>
        <taxon>Pseudomonadota</taxon>
        <taxon>Gammaproteobacteria</taxon>
        <taxon>Chromatiales</taxon>
        <taxon>Sedimenticolaceae</taxon>
        <taxon>Candidatus Endoriftia</taxon>
    </lineage>
</organism>
<evidence type="ECO:0000256" key="1">
    <source>
        <dbReference type="SAM" id="MobiDB-lite"/>
    </source>
</evidence>
<name>A0A9J6ZVJ3_9GAMM</name>
<sequence length="64" mass="7141">MTNRASGPETNQAPNFPSPTAQQPRQSLSMHDGVEVWHDCCSCEAEPYWLDLMEHAAEAPGKER</sequence>
<protein>
    <submittedName>
        <fullName evidence="2">Uncharacterized protein</fullName>
    </submittedName>
</protein>
<dbReference type="Proteomes" id="UP001056649">
    <property type="component" value="Chromosome"/>
</dbReference>
<gene>
    <name evidence="2" type="ORF">L0Y14_10790</name>
</gene>
<keyword evidence="3" id="KW-1185">Reference proteome</keyword>
<accession>A0A9J6ZVJ3</accession>
<evidence type="ECO:0000313" key="2">
    <source>
        <dbReference type="EMBL" id="USF86623.1"/>
    </source>
</evidence>
<feature type="compositionally biased region" description="Polar residues" evidence="1">
    <location>
        <begin position="1"/>
        <end position="29"/>
    </location>
</feature>
<dbReference type="AlphaFoldDB" id="A0A9J6ZVJ3"/>
<dbReference type="EMBL" id="CP090569">
    <property type="protein sequence ID" value="USF86623.1"/>
    <property type="molecule type" value="Genomic_DNA"/>
</dbReference>
<reference evidence="2" key="1">
    <citation type="journal article" date="2022" name="Mol. Ecol. Resour.">
        <title>The complete and closed genome of the facultative generalist Candidatus Endoriftia persephone from deep-sea hydrothermal vents.</title>
        <authorList>
            <person name="de Oliveira A.L."/>
            <person name="Srivastava A."/>
            <person name="Espada-Hinojosa S."/>
            <person name="Bright M."/>
        </authorList>
    </citation>
    <scope>NUCLEOTIDE SEQUENCE</scope>
    <source>
        <strain evidence="2">Tica-EPR-9o50.N</strain>
    </source>
</reference>
<dbReference type="KEGG" id="eps:L0Y14_10790"/>